<dbReference type="InterPro" id="IPR013094">
    <property type="entry name" value="AB_hydrolase_3"/>
</dbReference>
<organism evidence="3 4">
    <name type="scientific">Byssochlamys spectabilis</name>
    <name type="common">Paecilomyces variotii</name>
    <dbReference type="NCBI Taxonomy" id="264951"/>
    <lineage>
        <taxon>Eukaryota</taxon>
        <taxon>Fungi</taxon>
        <taxon>Dikarya</taxon>
        <taxon>Ascomycota</taxon>
        <taxon>Pezizomycotina</taxon>
        <taxon>Eurotiomycetes</taxon>
        <taxon>Eurotiomycetidae</taxon>
        <taxon>Eurotiales</taxon>
        <taxon>Thermoascaceae</taxon>
        <taxon>Paecilomyces</taxon>
    </lineage>
</organism>
<dbReference type="GeneID" id="39595718"/>
<evidence type="ECO:0000313" key="3">
    <source>
        <dbReference type="EMBL" id="RWQ96211.1"/>
    </source>
</evidence>
<dbReference type="GO" id="GO:0016787">
    <property type="term" value="F:hydrolase activity"/>
    <property type="evidence" value="ECO:0007669"/>
    <property type="project" value="UniProtKB-KW"/>
</dbReference>
<comment type="caution">
    <text evidence="3">The sequence shown here is derived from an EMBL/GenBank/DDBJ whole genome shotgun (WGS) entry which is preliminary data.</text>
</comment>
<name>A0A443HWT5_BYSSP</name>
<sequence length="331" mass="36770">MGEAPEAGREKIANFHLIQLDYKQFGGHGIRADILIPKAPFQGKRPVIARFHGGGLIAGDSMYLDWMPQWLLQLADRHSAVIVSPNYRLLPEATGVDILDDIEEFWSWLHSPSLAETLKNHESKTELALSRIITAGDSAGGLLSIYLALSHPDEIRAATAAYPMVDMREPSYRTPPNRVMFGTPVLPSSTITDHLAKMKPEDAALTYPPPERFPLFIAAMQHGRVLEFYERGSENSPRKDDLFLVERLEKEGAKLPRGGICIFHGTEDSVVLARGSERFIAKAKEVMKGKQGGDKLVLALRPGEHGFDGDTNLDDQWLKEALEPAVEAWLE</sequence>
<dbReference type="STRING" id="264951.A0A443HWT5"/>
<evidence type="ECO:0000256" key="1">
    <source>
        <dbReference type="ARBA" id="ARBA00022801"/>
    </source>
</evidence>
<keyword evidence="1 3" id="KW-0378">Hydrolase</keyword>
<feature type="domain" description="Alpha/beta hydrolase fold-3" evidence="2">
    <location>
        <begin position="51"/>
        <end position="173"/>
    </location>
</feature>
<dbReference type="Proteomes" id="UP000283841">
    <property type="component" value="Unassembled WGS sequence"/>
</dbReference>
<gene>
    <name evidence="3" type="ORF">C8Q69DRAFT_236471</name>
</gene>
<dbReference type="RefSeq" id="XP_028485856.1">
    <property type="nucleotide sequence ID" value="XM_028626441.1"/>
</dbReference>
<dbReference type="InterPro" id="IPR050300">
    <property type="entry name" value="GDXG_lipolytic_enzyme"/>
</dbReference>
<dbReference type="AlphaFoldDB" id="A0A443HWT5"/>
<proteinExistence type="predicted"/>
<dbReference type="VEuPathDB" id="FungiDB:C8Q69DRAFT_236471"/>
<dbReference type="PANTHER" id="PTHR48081:SF3">
    <property type="entry name" value="ALPHA_BETA HYDROLASE FOLD-3 DOMAIN-CONTAINING PROTEIN"/>
    <property type="match status" value="1"/>
</dbReference>
<dbReference type="Pfam" id="PF07859">
    <property type="entry name" value="Abhydrolase_3"/>
    <property type="match status" value="1"/>
</dbReference>
<dbReference type="Gene3D" id="3.40.50.1820">
    <property type="entry name" value="alpha/beta hydrolase"/>
    <property type="match status" value="1"/>
</dbReference>
<dbReference type="PANTHER" id="PTHR48081">
    <property type="entry name" value="AB HYDROLASE SUPERFAMILY PROTEIN C4A8.06C"/>
    <property type="match status" value="1"/>
</dbReference>
<evidence type="ECO:0000259" key="2">
    <source>
        <dbReference type="Pfam" id="PF07859"/>
    </source>
</evidence>
<evidence type="ECO:0000313" key="4">
    <source>
        <dbReference type="Proteomes" id="UP000283841"/>
    </source>
</evidence>
<dbReference type="InterPro" id="IPR029058">
    <property type="entry name" value="AB_hydrolase_fold"/>
</dbReference>
<keyword evidence="4" id="KW-1185">Reference proteome</keyword>
<dbReference type="SUPFAM" id="SSF53474">
    <property type="entry name" value="alpha/beta-Hydrolases"/>
    <property type="match status" value="1"/>
</dbReference>
<accession>A0A443HWT5</accession>
<dbReference type="EMBL" id="RCNU01000004">
    <property type="protein sequence ID" value="RWQ96211.1"/>
    <property type="molecule type" value="Genomic_DNA"/>
</dbReference>
<reference evidence="3 4" key="1">
    <citation type="journal article" date="2018" name="Front. Microbiol.">
        <title>Genomic and genetic insights into a cosmopolitan fungus, Paecilomyces variotii (Eurotiales).</title>
        <authorList>
            <person name="Urquhart A.S."/>
            <person name="Mondo S.J."/>
            <person name="Makela M.R."/>
            <person name="Hane J.K."/>
            <person name="Wiebenga A."/>
            <person name="He G."/>
            <person name="Mihaltcheva S."/>
            <person name="Pangilinan J."/>
            <person name="Lipzen A."/>
            <person name="Barry K."/>
            <person name="de Vries R.P."/>
            <person name="Grigoriev I.V."/>
            <person name="Idnurm A."/>
        </authorList>
    </citation>
    <scope>NUCLEOTIDE SEQUENCE [LARGE SCALE GENOMIC DNA]</scope>
    <source>
        <strain evidence="3 4">CBS 101075</strain>
    </source>
</reference>
<protein>
    <submittedName>
        <fullName evidence="3">Alpha/Beta hydrolase protein</fullName>
    </submittedName>
</protein>